<dbReference type="InterPro" id="IPR000835">
    <property type="entry name" value="HTH_MarR-typ"/>
</dbReference>
<evidence type="ECO:0000259" key="1">
    <source>
        <dbReference type="PROSITE" id="PS50995"/>
    </source>
</evidence>
<sequence>MPKDIVRDFGLLTLGTRLRRVGELLQANTQEVIREFELTIPAAQYPFLAALNRDGPLTVGELAEAVGITQPGATRTIGQMADAGLVEISVADDDQRRRKISLTQAGQELATFSQTTVWPSIEAAVRDLCGDLDGPLLDQLAAIEDGLGEQTLLQRTRKTRDIDNEPRS</sequence>
<name>A0A561QW67_9HYPH</name>
<dbReference type="Proteomes" id="UP000320653">
    <property type="component" value="Unassembled WGS sequence"/>
</dbReference>
<dbReference type="SMART" id="SM00347">
    <property type="entry name" value="HTH_MARR"/>
    <property type="match status" value="1"/>
</dbReference>
<dbReference type="InterPro" id="IPR039422">
    <property type="entry name" value="MarR/SlyA-like"/>
</dbReference>
<protein>
    <submittedName>
        <fullName evidence="2">MarR family protein</fullName>
    </submittedName>
</protein>
<dbReference type="EMBL" id="VIWP01000003">
    <property type="protein sequence ID" value="TWF54617.1"/>
    <property type="molecule type" value="Genomic_DNA"/>
</dbReference>
<dbReference type="InterPro" id="IPR036390">
    <property type="entry name" value="WH_DNA-bd_sf"/>
</dbReference>
<accession>A0A561QW67</accession>
<evidence type="ECO:0000313" key="2">
    <source>
        <dbReference type="EMBL" id="TWF54617.1"/>
    </source>
</evidence>
<reference evidence="2 3" key="1">
    <citation type="submission" date="2019-06" db="EMBL/GenBank/DDBJ databases">
        <title>Sorghum-associated microbial communities from plants grown in Nebraska, USA.</title>
        <authorList>
            <person name="Schachtman D."/>
        </authorList>
    </citation>
    <scope>NUCLEOTIDE SEQUENCE [LARGE SCALE GENOMIC DNA]</scope>
    <source>
        <strain evidence="2 3">1225</strain>
    </source>
</reference>
<organism evidence="2 3">
    <name type="scientific">Neorhizobium alkalisoli</name>
    <dbReference type="NCBI Taxonomy" id="528178"/>
    <lineage>
        <taxon>Bacteria</taxon>
        <taxon>Pseudomonadati</taxon>
        <taxon>Pseudomonadota</taxon>
        <taxon>Alphaproteobacteria</taxon>
        <taxon>Hyphomicrobiales</taxon>
        <taxon>Rhizobiaceae</taxon>
        <taxon>Rhizobium/Agrobacterium group</taxon>
        <taxon>Neorhizobium</taxon>
    </lineage>
</organism>
<dbReference type="PROSITE" id="PS50995">
    <property type="entry name" value="HTH_MARR_2"/>
    <property type="match status" value="1"/>
</dbReference>
<comment type="caution">
    <text evidence="2">The sequence shown here is derived from an EMBL/GenBank/DDBJ whole genome shotgun (WGS) entry which is preliminary data.</text>
</comment>
<dbReference type="InterPro" id="IPR036388">
    <property type="entry name" value="WH-like_DNA-bd_sf"/>
</dbReference>
<dbReference type="GO" id="GO:0006950">
    <property type="term" value="P:response to stress"/>
    <property type="evidence" value="ECO:0007669"/>
    <property type="project" value="TreeGrafter"/>
</dbReference>
<dbReference type="GO" id="GO:0003700">
    <property type="term" value="F:DNA-binding transcription factor activity"/>
    <property type="evidence" value="ECO:0007669"/>
    <property type="project" value="InterPro"/>
</dbReference>
<dbReference type="PANTHER" id="PTHR33164">
    <property type="entry name" value="TRANSCRIPTIONAL REGULATOR, MARR FAMILY"/>
    <property type="match status" value="1"/>
</dbReference>
<proteinExistence type="predicted"/>
<feature type="domain" description="HTH marR-type" evidence="1">
    <location>
        <begin position="11"/>
        <end position="145"/>
    </location>
</feature>
<keyword evidence="3" id="KW-1185">Reference proteome</keyword>
<dbReference type="RefSeq" id="WP_145637133.1">
    <property type="nucleotide sequence ID" value="NZ_VIWP01000003.1"/>
</dbReference>
<dbReference type="InterPro" id="IPR011991">
    <property type="entry name" value="ArsR-like_HTH"/>
</dbReference>
<dbReference type="PRINTS" id="PR00598">
    <property type="entry name" value="HTHMARR"/>
</dbReference>
<dbReference type="AlphaFoldDB" id="A0A561QW67"/>
<dbReference type="PANTHER" id="PTHR33164:SF43">
    <property type="entry name" value="HTH-TYPE TRANSCRIPTIONAL REPRESSOR YETL"/>
    <property type="match status" value="1"/>
</dbReference>
<gene>
    <name evidence="2" type="ORF">FHW37_103487</name>
</gene>
<dbReference type="Pfam" id="PF12802">
    <property type="entry name" value="MarR_2"/>
    <property type="match status" value="1"/>
</dbReference>
<dbReference type="Gene3D" id="1.10.10.10">
    <property type="entry name" value="Winged helix-like DNA-binding domain superfamily/Winged helix DNA-binding domain"/>
    <property type="match status" value="1"/>
</dbReference>
<dbReference type="SUPFAM" id="SSF46785">
    <property type="entry name" value="Winged helix' DNA-binding domain"/>
    <property type="match status" value="1"/>
</dbReference>
<evidence type="ECO:0000313" key="3">
    <source>
        <dbReference type="Proteomes" id="UP000320653"/>
    </source>
</evidence>
<dbReference type="CDD" id="cd00090">
    <property type="entry name" value="HTH_ARSR"/>
    <property type="match status" value="1"/>
</dbReference>
<dbReference type="OrthoDB" id="1431064at2"/>